<reference evidence="5" key="1">
    <citation type="journal article" date="2019" name="Nat. Commun.">
        <title>Expansion of phycobilisome linker gene families in mesophilic red algae.</title>
        <authorList>
            <person name="Lee J."/>
            <person name="Kim D."/>
            <person name="Bhattacharya D."/>
            <person name="Yoon H.S."/>
        </authorList>
    </citation>
    <scope>NUCLEOTIDE SEQUENCE [LARGE SCALE GENOMIC DNA]</scope>
    <source>
        <strain evidence="5">CCMP 1328</strain>
    </source>
</reference>
<dbReference type="GO" id="GO:0005737">
    <property type="term" value="C:cytoplasm"/>
    <property type="evidence" value="ECO:0007669"/>
    <property type="project" value="TreeGrafter"/>
</dbReference>
<gene>
    <name evidence="4" type="ORF">FVE85_6424</name>
</gene>
<sequence length="430" mass="47249">MACCARVIGASWTREYRPFGIDNCEDVCDVEFASLQCRAVQRAMTLIAACAPEEKSQPRNDALQRLARVRKTNGSAQKDRLFVDLLLGARGSWQRICQNAAPDASAALDAADPQQAGTTAARECRDWIQAYLEPGSSLPQVARAPRTIPKSGIARKQLRSPELWPIVTKNLSALPQDIVFASALKAKMYEIMYALYEAQRTRDREDGTDQMRNAALLMGSDSARIVADGWDCSSAQSTSRTLKVDELCSSIPSQANLTADGQRCTCSELCDEDPRSTGAHEQTWHGVDVSSCVTAFLMTFSGGKALTGSPVAHAVMMCVHRAAERFVRDTKRTGLDAIAAEPKTEVQVGPEMAQYVCTGLDCFVLREPCVMCAMALTHSRIRRVFFAFARTASSGGFYDASIHEVKELNHRYYAIHLVHFDAYVAARNTK</sequence>
<feature type="domain" description="CMP/dCMP-type deaminase" evidence="3">
    <location>
        <begin position="270"/>
        <end position="397"/>
    </location>
</feature>
<dbReference type="GO" id="GO:0008033">
    <property type="term" value="P:tRNA processing"/>
    <property type="evidence" value="ECO:0007669"/>
    <property type="project" value="UniProtKB-KW"/>
</dbReference>
<dbReference type="OrthoDB" id="4059at2759"/>
<evidence type="ECO:0000256" key="2">
    <source>
        <dbReference type="ARBA" id="ARBA00038160"/>
    </source>
</evidence>
<proteinExistence type="inferred from homology"/>
<comment type="caution">
    <text evidence="4">The sequence shown here is derived from an EMBL/GenBank/DDBJ whole genome shotgun (WGS) entry which is preliminary data.</text>
</comment>
<dbReference type="PANTHER" id="PTHR11079:SF156">
    <property type="entry name" value="INACTIVE TRNA-SPECIFIC ADENOSINE DEAMINASE-LIKE PROTEIN 3-RELATED"/>
    <property type="match status" value="1"/>
</dbReference>
<comment type="similarity">
    <text evidence="2">Belongs to the cytidine and deoxycytidylate deaminase family. ADAT3 subfamily.</text>
</comment>
<dbReference type="EMBL" id="VRMN01000001">
    <property type="protein sequence ID" value="KAA8498839.1"/>
    <property type="molecule type" value="Genomic_DNA"/>
</dbReference>
<dbReference type="InterPro" id="IPR016193">
    <property type="entry name" value="Cytidine_deaminase-like"/>
</dbReference>
<organism evidence="4 5">
    <name type="scientific">Porphyridium purpureum</name>
    <name type="common">Red alga</name>
    <name type="synonym">Porphyridium cruentum</name>
    <dbReference type="NCBI Taxonomy" id="35688"/>
    <lineage>
        <taxon>Eukaryota</taxon>
        <taxon>Rhodophyta</taxon>
        <taxon>Bangiophyceae</taxon>
        <taxon>Porphyridiales</taxon>
        <taxon>Porphyridiaceae</taxon>
        <taxon>Porphyridium</taxon>
    </lineage>
</organism>
<name>A0A5J4Z4C5_PORPP</name>
<dbReference type="PROSITE" id="PS51747">
    <property type="entry name" value="CYT_DCMP_DEAMINASES_2"/>
    <property type="match status" value="1"/>
</dbReference>
<dbReference type="InterPro" id="IPR002125">
    <property type="entry name" value="CMP_dCMP_dom"/>
</dbReference>
<keyword evidence="1" id="KW-0819">tRNA processing</keyword>
<dbReference type="SUPFAM" id="SSF53927">
    <property type="entry name" value="Cytidine deaminase-like"/>
    <property type="match status" value="1"/>
</dbReference>
<protein>
    <submittedName>
        <fullName evidence="4">Putative inactive tRNA-specific adenosine deaminase-like protein 3</fullName>
    </submittedName>
</protein>
<evidence type="ECO:0000313" key="5">
    <source>
        <dbReference type="Proteomes" id="UP000324585"/>
    </source>
</evidence>
<evidence type="ECO:0000259" key="3">
    <source>
        <dbReference type="PROSITE" id="PS51747"/>
    </source>
</evidence>
<keyword evidence="5" id="KW-1185">Reference proteome</keyword>
<dbReference type="PANTHER" id="PTHR11079">
    <property type="entry name" value="CYTOSINE DEAMINASE FAMILY MEMBER"/>
    <property type="match status" value="1"/>
</dbReference>
<evidence type="ECO:0000313" key="4">
    <source>
        <dbReference type="EMBL" id="KAA8498839.1"/>
    </source>
</evidence>
<accession>A0A5J4Z4C5</accession>
<dbReference type="Gene3D" id="3.40.140.10">
    <property type="entry name" value="Cytidine Deaminase, domain 2"/>
    <property type="match status" value="1"/>
</dbReference>
<dbReference type="GO" id="GO:0052717">
    <property type="term" value="F:tRNA-specific adenosine-34 deaminase activity"/>
    <property type="evidence" value="ECO:0007669"/>
    <property type="project" value="TreeGrafter"/>
</dbReference>
<evidence type="ECO:0000256" key="1">
    <source>
        <dbReference type="ARBA" id="ARBA00022694"/>
    </source>
</evidence>
<dbReference type="AlphaFoldDB" id="A0A5J4Z4C5"/>
<dbReference type="GO" id="GO:0005634">
    <property type="term" value="C:nucleus"/>
    <property type="evidence" value="ECO:0007669"/>
    <property type="project" value="TreeGrafter"/>
</dbReference>
<dbReference type="Proteomes" id="UP000324585">
    <property type="component" value="Unassembled WGS sequence"/>
</dbReference>